<evidence type="ECO:0000256" key="1">
    <source>
        <dbReference type="SAM" id="Phobius"/>
    </source>
</evidence>
<proteinExistence type="predicted"/>
<feature type="transmembrane region" description="Helical" evidence="1">
    <location>
        <begin position="95"/>
        <end position="115"/>
    </location>
</feature>
<evidence type="ECO:0000313" key="3">
    <source>
        <dbReference type="Proteomes" id="UP000236584"/>
    </source>
</evidence>
<dbReference type="Proteomes" id="UP000236584">
    <property type="component" value="Chromosome"/>
</dbReference>
<evidence type="ECO:0000313" key="2">
    <source>
        <dbReference type="EMBL" id="AUV80882.1"/>
    </source>
</evidence>
<keyword evidence="1" id="KW-0472">Membrane</keyword>
<keyword evidence="1" id="KW-1133">Transmembrane helix</keyword>
<reference evidence="2 3" key="1">
    <citation type="submission" date="2018-01" db="EMBL/GenBank/DDBJ databases">
        <title>Complete genome sequence of Salinigranum rubrum GX10T, an extremely halophilic archaeon isolated from a marine solar saltern.</title>
        <authorList>
            <person name="Han S."/>
        </authorList>
    </citation>
    <scope>NUCLEOTIDE SEQUENCE [LARGE SCALE GENOMIC DNA]</scope>
    <source>
        <strain evidence="2 3">GX10</strain>
    </source>
</reference>
<dbReference type="AlphaFoldDB" id="A0A2I8VG31"/>
<accession>A0A2I8VG31</accession>
<dbReference type="OrthoDB" id="156475at2157"/>
<dbReference type="GeneID" id="35591173"/>
<feature type="transmembrane region" description="Helical" evidence="1">
    <location>
        <begin position="218"/>
        <end position="242"/>
    </location>
</feature>
<dbReference type="EMBL" id="CP026309">
    <property type="protein sequence ID" value="AUV80882.1"/>
    <property type="molecule type" value="Genomic_DNA"/>
</dbReference>
<name>A0A2I8VG31_9EURY</name>
<protein>
    <submittedName>
        <fullName evidence="2">Uncharacterized protein</fullName>
    </submittedName>
</protein>
<dbReference type="KEGG" id="srub:C2R22_03750"/>
<gene>
    <name evidence="2" type="ORF">C2R22_03750</name>
</gene>
<feature type="transmembrane region" description="Helical" evidence="1">
    <location>
        <begin position="154"/>
        <end position="176"/>
    </location>
</feature>
<dbReference type="RefSeq" id="WP_103424569.1">
    <property type="nucleotide sequence ID" value="NZ_CP026309.1"/>
</dbReference>
<feature type="transmembrane region" description="Helical" evidence="1">
    <location>
        <begin position="188"/>
        <end position="206"/>
    </location>
</feature>
<keyword evidence="1" id="KW-0812">Transmembrane</keyword>
<keyword evidence="3" id="KW-1185">Reference proteome</keyword>
<sequence length="252" mass="26855">MRAPLLASTGIVAGVRYDLRTLHGLWMALAFPQLRESHPVLGQWYPQTTGQRVAYRLWAVLGGLGLLVGYPLTVAGFAVRFYARRFDRTTTRIGVVGTVLLAVVVWGGLTALARLRFSPEGFLAVAAAGSVAVVATVLALAFAHVGGRLTTVLFAYPLGVVAVFLPPVVAALYSPTLAGVVFPESESLAIWLLDNVLVVGDLNAVLRARFDLVGFAYVGMWSALAVPVGWVLGILVTLANLVRPTDDEDGEE</sequence>
<feature type="transmembrane region" description="Helical" evidence="1">
    <location>
        <begin position="121"/>
        <end position="142"/>
    </location>
</feature>
<organism evidence="2 3">
    <name type="scientific">Salinigranum rubrum</name>
    <dbReference type="NCBI Taxonomy" id="755307"/>
    <lineage>
        <taxon>Archaea</taxon>
        <taxon>Methanobacteriati</taxon>
        <taxon>Methanobacteriota</taxon>
        <taxon>Stenosarchaea group</taxon>
        <taxon>Halobacteria</taxon>
        <taxon>Halobacteriales</taxon>
        <taxon>Haloferacaceae</taxon>
        <taxon>Salinigranum</taxon>
    </lineage>
</organism>
<feature type="transmembrane region" description="Helical" evidence="1">
    <location>
        <begin position="57"/>
        <end position="83"/>
    </location>
</feature>